<dbReference type="Pfam" id="PF08378">
    <property type="entry name" value="NERD"/>
    <property type="match status" value="1"/>
</dbReference>
<proteinExistence type="predicted"/>
<sequence length="300" mass="35383">MIVLPRQKSMKAAILEAAVRRGFIEFKEELNRVRYGIAGEHYVDRSWHDMQLNEPHFLLHDFQTTFHQIDTIFLCDKFLLVIEIKNIAGRIDFDETSHQFTRTLEDGSIQGFRNPLDQVRRHQRMLQQQFPTFPIIYAVVLAHPKTIIGRMPPHEPVLHSSGLEFHVRKLLSSYTPQVTSKELHAMFHQLRQMQAIVKPQVNIDKFKIRTGVLCEQCDAQMQFERGYFICLSCAIKDDGTLLQQALHDYCLLVNEWITNEEFRRFVHIDSLYAARRLLKKFDFSFEGENRGRKYLISFKE</sequence>
<gene>
    <name evidence="2" type="ORF">R6U77_18400</name>
</gene>
<evidence type="ECO:0000313" key="3">
    <source>
        <dbReference type="Proteomes" id="UP001322664"/>
    </source>
</evidence>
<dbReference type="PROSITE" id="PS50965">
    <property type="entry name" value="NERD"/>
    <property type="match status" value="1"/>
</dbReference>
<dbReference type="EMBL" id="CP137624">
    <property type="protein sequence ID" value="WPK11838.1"/>
    <property type="molecule type" value="Genomic_DNA"/>
</dbReference>
<evidence type="ECO:0000259" key="1">
    <source>
        <dbReference type="PROSITE" id="PS50965"/>
    </source>
</evidence>
<organism evidence="2 3">
    <name type="scientific">Lysinibacillus louembei</name>
    <dbReference type="NCBI Taxonomy" id="1470088"/>
    <lineage>
        <taxon>Bacteria</taxon>
        <taxon>Bacillati</taxon>
        <taxon>Bacillota</taxon>
        <taxon>Bacilli</taxon>
        <taxon>Bacillales</taxon>
        <taxon>Bacillaceae</taxon>
        <taxon>Lysinibacillus</taxon>
    </lineage>
</organism>
<dbReference type="InterPro" id="IPR011528">
    <property type="entry name" value="NERD"/>
</dbReference>
<keyword evidence="3" id="KW-1185">Reference proteome</keyword>
<evidence type="ECO:0000313" key="2">
    <source>
        <dbReference type="EMBL" id="WPK11838.1"/>
    </source>
</evidence>
<feature type="domain" description="NERD" evidence="1">
    <location>
        <begin position="35"/>
        <end position="149"/>
    </location>
</feature>
<reference evidence="2 3" key="1">
    <citation type="submission" date="2023-09" db="EMBL/GenBank/DDBJ databases">
        <authorList>
            <person name="Page C.A."/>
            <person name="Perez-Diaz I.M."/>
        </authorList>
    </citation>
    <scope>NUCLEOTIDE SEQUENCE [LARGE SCALE GENOMIC DNA]</scope>
    <source>
        <strain evidence="2 3">Ll15</strain>
    </source>
</reference>
<dbReference type="RefSeq" id="WP_319836750.1">
    <property type="nucleotide sequence ID" value="NZ_CP137624.1"/>
</dbReference>
<accession>A0ABZ0RYE1</accession>
<name>A0ABZ0RYE1_9BACI</name>
<dbReference type="Proteomes" id="UP001322664">
    <property type="component" value="Chromosome"/>
</dbReference>
<protein>
    <submittedName>
        <fullName evidence="2">Nuclease-related domain-containing protein</fullName>
    </submittedName>
</protein>